<dbReference type="AlphaFoldDB" id="A0A0M0K4F5"/>
<feature type="non-terminal residue" evidence="7">
    <location>
        <position position="347"/>
    </location>
</feature>
<protein>
    <submittedName>
        <fullName evidence="7">3'5'-cyclic nucleotide phosphodiesterase</fullName>
    </submittedName>
</protein>
<evidence type="ECO:0000256" key="1">
    <source>
        <dbReference type="ARBA" id="ARBA00022723"/>
    </source>
</evidence>
<feature type="binding site" evidence="5">
    <location>
        <position position="61"/>
    </location>
    <ligand>
        <name>Zn(2+)</name>
        <dbReference type="ChEBI" id="CHEBI:29105"/>
        <label>1</label>
    </ligand>
</feature>
<feature type="binding site" evidence="5">
    <location>
        <position position="183"/>
    </location>
    <ligand>
        <name>Zn(2+)</name>
        <dbReference type="ChEBI" id="CHEBI:29105"/>
        <label>1</label>
    </ligand>
</feature>
<dbReference type="InterPro" id="IPR036971">
    <property type="entry name" value="PDEase_catalytic_dom_sf"/>
</dbReference>
<dbReference type="Pfam" id="PF00233">
    <property type="entry name" value="PDEase_I"/>
    <property type="match status" value="3"/>
</dbReference>
<dbReference type="CDD" id="cd00077">
    <property type="entry name" value="HDc"/>
    <property type="match status" value="1"/>
</dbReference>
<feature type="binding site" evidence="4">
    <location>
        <position position="235"/>
    </location>
    <ligand>
        <name>AMP</name>
        <dbReference type="ChEBI" id="CHEBI:456215"/>
    </ligand>
</feature>
<dbReference type="InterPro" id="IPR023088">
    <property type="entry name" value="PDEase"/>
</dbReference>
<feature type="binding site" evidence="5">
    <location>
        <position position="61"/>
    </location>
    <ligand>
        <name>Zn(2+)</name>
        <dbReference type="ChEBI" id="CHEBI:29105"/>
        <label>2</label>
    </ligand>
</feature>
<dbReference type="EMBL" id="JWZX01001435">
    <property type="protein sequence ID" value="KOO33756.1"/>
    <property type="molecule type" value="Genomic_DNA"/>
</dbReference>
<dbReference type="SMART" id="SM00471">
    <property type="entry name" value="HDc"/>
    <property type="match status" value="2"/>
</dbReference>
<comment type="caution">
    <text evidence="7">The sequence shown here is derived from an EMBL/GenBank/DDBJ whole genome shotgun (WGS) entry which is preliminary data.</text>
</comment>
<dbReference type="InterPro" id="IPR003607">
    <property type="entry name" value="HD/PDEase_dom"/>
</dbReference>
<name>A0A0M0K4F5_9EUKA</name>
<dbReference type="GO" id="GO:0046872">
    <property type="term" value="F:metal ion binding"/>
    <property type="evidence" value="ECO:0007669"/>
    <property type="project" value="UniProtKB-KW"/>
</dbReference>
<dbReference type="GO" id="GO:0004114">
    <property type="term" value="F:3',5'-cyclic-nucleotide phosphodiesterase activity"/>
    <property type="evidence" value="ECO:0007669"/>
    <property type="project" value="InterPro"/>
</dbReference>
<dbReference type="InterPro" id="IPR002073">
    <property type="entry name" value="PDEase_catalytic_dom"/>
</dbReference>
<feature type="active site" description="Proton donor" evidence="3">
    <location>
        <position position="20"/>
    </location>
</feature>
<feature type="domain" description="PDEase" evidence="6">
    <location>
        <begin position="1"/>
        <end position="304"/>
    </location>
</feature>
<evidence type="ECO:0000256" key="5">
    <source>
        <dbReference type="PIRSR" id="PIRSR623088-3"/>
    </source>
</evidence>
<dbReference type="PANTHER" id="PTHR11347">
    <property type="entry name" value="CYCLIC NUCLEOTIDE PHOSPHODIESTERASE"/>
    <property type="match status" value="1"/>
</dbReference>
<feature type="binding site" evidence="4">
    <location>
        <position position="183"/>
    </location>
    <ligand>
        <name>AMP</name>
        <dbReference type="ChEBI" id="CHEBI:456215"/>
    </ligand>
</feature>
<reference evidence="8" key="1">
    <citation type="journal article" date="2015" name="PLoS Genet.">
        <title>Genome Sequence and Transcriptome Analyses of Chrysochromulina tobin: Metabolic Tools for Enhanced Algal Fitness in the Prominent Order Prymnesiales (Haptophyceae).</title>
        <authorList>
            <person name="Hovde B.T."/>
            <person name="Deodato C.R."/>
            <person name="Hunsperger H.M."/>
            <person name="Ryken S.A."/>
            <person name="Yost W."/>
            <person name="Jha R.K."/>
            <person name="Patterson J."/>
            <person name="Monnat R.J. Jr."/>
            <person name="Barlow S.B."/>
            <person name="Starkenburg S.R."/>
            <person name="Cattolico R.A."/>
        </authorList>
    </citation>
    <scope>NUCLEOTIDE SEQUENCE</scope>
    <source>
        <strain evidence="8">CCMP291</strain>
    </source>
</reference>
<keyword evidence="1 5" id="KW-0479">Metal-binding</keyword>
<feature type="domain" description="PDEase" evidence="6">
    <location>
        <begin position="305"/>
        <end position="347"/>
    </location>
</feature>
<dbReference type="OrthoDB" id="189220at2759"/>
<dbReference type="GO" id="GO:0007165">
    <property type="term" value="P:signal transduction"/>
    <property type="evidence" value="ECO:0007669"/>
    <property type="project" value="InterPro"/>
</dbReference>
<evidence type="ECO:0000313" key="7">
    <source>
        <dbReference type="EMBL" id="KOO33756.1"/>
    </source>
</evidence>
<feature type="binding site" evidence="4">
    <location>
        <begin position="20"/>
        <end position="24"/>
    </location>
    <ligand>
        <name>AMP</name>
        <dbReference type="ChEBI" id="CHEBI:456215"/>
    </ligand>
</feature>
<keyword evidence="8" id="KW-1185">Reference proteome</keyword>
<evidence type="ECO:0000259" key="6">
    <source>
        <dbReference type="PROSITE" id="PS51845"/>
    </source>
</evidence>
<dbReference type="PRINTS" id="PR00387">
    <property type="entry name" value="PDIESTERASE1"/>
</dbReference>
<feature type="binding site" evidence="5">
    <location>
        <position position="60"/>
    </location>
    <ligand>
        <name>Zn(2+)</name>
        <dbReference type="ChEBI" id="CHEBI:29105"/>
        <label>1</label>
    </ligand>
</feature>
<feature type="binding site" evidence="4">
    <location>
        <position position="61"/>
    </location>
    <ligand>
        <name>AMP</name>
        <dbReference type="ChEBI" id="CHEBI:456215"/>
    </ligand>
</feature>
<dbReference type="Proteomes" id="UP000037460">
    <property type="component" value="Unassembled WGS sequence"/>
</dbReference>
<accession>A0A0M0K4F5</accession>
<dbReference type="PROSITE" id="PS51845">
    <property type="entry name" value="PDEASE_I_2"/>
    <property type="match status" value="2"/>
</dbReference>
<gene>
    <name evidence="7" type="ORF">Ctob_009976</name>
</gene>
<sequence>MVLHRFLRALEACYGGQEYHNAVHAADVALGVHYFIVNFGLTARLTKLELLAALVGAFVHDFNHPGTNNNHEVRAGTERALTHTDAILERHHLHSTFTLLATPAFDLFGAMPADDRELCRKLIVDMVLATDLKRHVDIISTLRTLAAQHGHAAAVSAEWTSPFQAQALVGVPLLLAVALKFADLGHSFKPFHLHKQWAERITDEFWALGDRERQLGIALSPLCDRHTDCDVPESQACYGGQEYHNAVHAADVALGVHYFIVNFGLTARLTKLELLAALVGAFVHDFNHPGTNNRHEAQALVGVPLLLPVALKFADLGHSFKPFHLHKQWAERITDEFWALGDRERQL</sequence>
<keyword evidence="2" id="KW-0378">Hydrolase</keyword>
<evidence type="ECO:0000313" key="8">
    <source>
        <dbReference type="Proteomes" id="UP000037460"/>
    </source>
</evidence>
<organism evidence="7 8">
    <name type="scientific">Chrysochromulina tobinii</name>
    <dbReference type="NCBI Taxonomy" id="1460289"/>
    <lineage>
        <taxon>Eukaryota</taxon>
        <taxon>Haptista</taxon>
        <taxon>Haptophyta</taxon>
        <taxon>Prymnesiophyceae</taxon>
        <taxon>Prymnesiales</taxon>
        <taxon>Chrysochromulinaceae</taxon>
        <taxon>Chrysochromulina</taxon>
    </lineage>
</organism>
<dbReference type="Gene3D" id="1.10.1300.10">
    <property type="entry name" value="3'5'-cyclic nucleotide phosphodiesterase, catalytic domain"/>
    <property type="match status" value="3"/>
</dbReference>
<dbReference type="SUPFAM" id="SSF109604">
    <property type="entry name" value="HD-domain/PDEase-like"/>
    <property type="match status" value="2"/>
</dbReference>
<feature type="binding site" evidence="5">
    <location>
        <position position="24"/>
    </location>
    <ligand>
        <name>Zn(2+)</name>
        <dbReference type="ChEBI" id="CHEBI:29105"/>
        <label>1</label>
    </ligand>
</feature>
<proteinExistence type="predicted"/>
<evidence type="ECO:0000256" key="2">
    <source>
        <dbReference type="ARBA" id="ARBA00022801"/>
    </source>
</evidence>
<evidence type="ECO:0000256" key="4">
    <source>
        <dbReference type="PIRSR" id="PIRSR623088-2"/>
    </source>
</evidence>
<evidence type="ECO:0000256" key="3">
    <source>
        <dbReference type="PIRSR" id="PIRSR623088-1"/>
    </source>
</evidence>